<dbReference type="InterPro" id="IPR034333">
    <property type="entry name" value="GST_Zeta_N"/>
</dbReference>
<comment type="similarity">
    <text evidence="1">Belongs to the GST superfamily. Zeta family.</text>
</comment>
<dbReference type="SFLD" id="SFLDS00019">
    <property type="entry name" value="Glutathione_Transferase_(cytos"/>
    <property type="match status" value="1"/>
</dbReference>
<dbReference type="InterPro" id="IPR005955">
    <property type="entry name" value="GST_Zeta"/>
</dbReference>
<dbReference type="FunFam" id="1.20.1050.10:FF:000017">
    <property type="entry name" value="Maleylacetoacetate isomerase"/>
    <property type="match status" value="1"/>
</dbReference>
<accession>A0A158GDU2</accession>
<keyword evidence="5" id="KW-1185">Reference proteome</keyword>
<dbReference type="PROSITE" id="PS50404">
    <property type="entry name" value="GST_NTER"/>
    <property type="match status" value="1"/>
</dbReference>
<dbReference type="GO" id="GO:0006749">
    <property type="term" value="P:glutathione metabolic process"/>
    <property type="evidence" value="ECO:0007669"/>
    <property type="project" value="TreeGrafter"/>
</dbReference>
<dbReference type="GO" id="GO:0006559">
    <property type="term" value="P:L-phenylalanine catabolic process"/>
    <property type="evidence" value="ECO:0007669"/>
    <property type="project" value="TreeGrafter"/>
</dbReference>
<dbReference type="EMBL" id="FCOL02000005">
    <property type="protein sequence ID" value="SAL30206.1"/>
    <property type="molecule type" value="Genomic_DNA"/>
</dbReference>
<dbReference type="Pfam" id="PF13410">
    <property type="entry name" value="GST_C_2"/>
    <property type="match status" value="1"/>
</dbReference>
<dbReference type="Gene3D" id="3.40.30.10">
    <property type="entry name" value="Glutaredoxin"/>
    <property type="match status" value="1"/>
</dbReference>
<proteinExistence type="inferred from homology"/>
<dbReference type="RefSeq" id="WP_087655394.1">
    <property type="nucleotide sequence ID" value="NZ_FCOL02000005.1"/>
</dbReference>
<dbReference type="PROSITE" id="PS50405">
    <property type="entry name" value="GST_CTER"/>
    <property type="match status" value="1"/>
</dbReference>
<dbReference type="CDD" id="cd03191">
    <property type="entry name" value="GST_C_Zeta"/>
    <property type="match status" value="1"/>
</dbReference>
<dbReference type="InterPro" id="IPR040079">
    <property type="entry name" value="Glutathione_S-Trfase"/>
</dbReference>
<dbReference type="InterPro" id="IPR034330">
    <property type="entry name" value="GST_Zeta_C"/>
</dbReference>
<dbReference type="GO" id="GO:0004364">
    <property type="term" value="F:glutathione transferase activity"/>
    <property type="evidence" value="ECO:0007669"/>
    <property type="project" value="TreeGrafter"/>
</dbReference>
<evidence type="ECO:0000313" key="4">
    <source>
        <dbReference type="EMBL" id="SAL30206.1"/>
    </source>
</evidence>
<dbReference type="InterPro" id="IPR036282">
    <property type="entry name" value="Glutathione-S-Trfase_C_sf"/>
</dbReference>
<comment type="caution">
    <text evidence="4">The sequence shown here is derived from an EMBL/GenBank/DDBJ whole genome shotgun (WGS) entry which is preliminary data.</text>
</comment>
<dbReference type="InterPro" id="IPR004045">
    <property type="entry name" value="Glutathione_S-Trfase_N"/>
</dbReference>
<keyword evidence="4" id="KW-0413">Isomerase</keyword>
<feature type="domain" description="GST C-terminal" evidence="3">
    <location>
        <begin position="88"/>
        <end position="211"/>
    </location>
</feature>
<dbReference type="Pfam" id="PF13409">
    <property type="entry name" value="GST_N_2"/>
    <property type="match status" value="1"/>
</dbReference>
<dbReference type="InterPro" id="IPR036249">
    <property type="entry name" value="Thioredoxin-like_sf"/>
</dbReference>
<dbReference type="NCBIfam" id="TIGR01262">
    <property type="entry name" value="maiA"/>
    <property type="match status" value="1"/>
</dbReference>
<sequence>MSHLKLHGFFNSSASYRVRIALGLKELEWEHVGVNIRTGAQNGVEYKALNPAGLVPTLEHGAVRITQSLAIIDYLERLRSTAQLIPADGPERTRVLEIASLIACDIHPLNNLRVLKYLTGPFELSEAQKKQWYLNWIEQGFDALEAWLPAQGNFCVGETPTLADCCLVPQVANAERMNVDLSSYPRILRINEHCLRLAAFADAAPNRQPDFVA</sequence>
<feature type="domain" description="GST N-terminal" evidence="2">
    <location>
        <begin position="2"/>
        <end position="83"/>
    </location>
</feature>
<evidence type="ECO:0000256" key="1">
    <source>
        <dbReference type="ARBA" id="ARBA00010007"/>
    </source>
</evidence>
<dbReference type="GO" id="GO:0005737">
    <property type="term" value="C:cytoplasm"/>
    <property type="evidence" value="ECO:0007669"/>
    <property type="project" value="InterPro"/>
</dbReference>
<name>A0A158GDU2_9BURK</name>
<dbReference type="InterPro" id="IPR010987">
    <property type="entry name" value="Glutathione-S-Trfase_C-like"/>
</dbReference>
<dbReference type="OrthoDB" id="509852at2"/>
<reference evidence="4" key="1">
    <citation type="submission" date="2016-01" db="EMBL/GenBank/DDBJ databases">
        <authorList>
            <person name="Peeters C."/>
        </authorList>
    </citation>
    <scope>NUCLEOTIDE SEQUENCE [LARGE SCALE GENOMIC DNA]</scope>
    <source>
        <strain evidence="4">LMG 22937</strain>
    </source>
</reference>
<dbReference type="Proteomes" id="UP000054925">
    <property type="component" value="Unassembled WGS sequence"/>
</dbReference>
<evidence type="ECO:0000259" key="3">
    <source>
        <dbReference type="PROSITE" id="PS50405"/>
    </source>
</evidence>
<protein>
    <submittedName>
        <fullName evidence="4">Maleylacetoacetate isomerase</fullName>
    </submittedName>
</protein>
<dbReference type="SFLD" id="SFLDG00358">
    <property type="entry name" value="Main_(cytGST)"/>
    <property type="match status" value="1"/>
</dbReference>
<dbReference type="SUPFAM" id="SSF52833">
    <property type="entry name" value="Thioredoxin-like"/>
    <property type="match status" value="1"/>
</dbReference>
<dbReference type="GO" id="GO:0016034">
    <property type="term" value="F:maleylacetoacetate isomerase activity"/>
    <property type="evidence" value="ECO:0007669"/>
    <property type="project" value="TreeGrafter"/>
</dbReference>
<dbReference type="CDD" id="cd03042">
    <property type="entry name" value="GST_N_Zeta"/>
    <property type="match status" value="1"/>
</dbReference>
<evidence type="ECO:0000259" key="2">
    <source>
        <dbReference type="PROSITE" id="PS50404"/>
    </source>
</evidence>
<gene>
    <name evidence="4" type="ORF">AWB67_01276</name>
</gene>
<dbReference type="PANTHER" id="PTHR42673:SF4">
    <property type="entry name" value="MALEYLACETOACETATE ISOMERASE"/>
    <property type="match status" value="1"/>
</dbReference>
<dbReference type="Gene3D" id="1.20.1050.10">
    <property type="match status" value="1"/>
</dbReference>
<organism evidence="4 5">
    <name type="scientific">Caballeronia terrestris</name>
    <dbReference type="NCBI Taxonomy" id="1226301"/>
    <lineage>
        <taxon>Bacteria</taxon>
        <taxon>Pseudomonadati</taxon>
        <taxon>Pseudomonadota</taxon>
        <taxon>Betaproteobacteria</taxon>
        <taxon>Burkholderiales</taxon>
        <taxon>Burkholderiaceae</taxon>
        <taxon>Caballeronia</taxon>
    </lineage>
</organism>
<dbReference type="SUPFAM" id="SSF47616">
    <property type="entry name" value="GST C-terminal domain-like"/>
    <property type="match status" value="1"/>
</dbReference>
<dbReference type="PANTHER" id="PTHR42673">
    <property type="entry name" value="MALEYLACETOACETATE ISOMERASE"/>
    <property type="match status" value="1"/>
</dbReference>
<dbReference type="AlphaFoldDB" id="A0A158GDU2"/>
<evidence type="ECO:0000313" key="5">
    <source>
        <dbReference type="Proteomes" id="UP000054925"/>
    </source>
</evidence>